<gene>
    <name evidence="2" type="ORF">YH63_015770</name>
</gene>
<evidence type="ECO:0000313" key="3">
    <source>
        <dbReference type="Proteomes" id="UP000034832"/>
    </source>
</evidence>
<keyword evidence="1" id="KW-0812">Transmembrane</keyword>
<dbReference type="EMBL" id="LBIA02000001">
    <property type="protein sequence ID" value="TKT72764.1"/>
    <property type="molecule type" value="Genomic_DNA"/>
</dbReference>
<name>A0A4U6BV58_9BRAD</name>
<protein>
    <submittedName>
        <fullName evidence="2">Uncharacterized protein</fullName>
    </submittedName>
</protein>
<feature type="transmembrane region" description="Helical" evidence="1">
    <location>
        <begin position="12"/>
        <end position="31"/>
    </location>
</feature>
<dbReference type="Proteomes" id="UP000034832">
    <property type="component" value="Unassembled WGS sequence"/>
</dbReference>
<evidence type="ECO:0000256" key="1">
    <source>
        <dbReference type="SAM" id="Phobius"/>
    </source>
</evidence>
<keyword evidence="1" id="KW-1133">Transmembrane helix</keyword>
<feature type="transmembrane region" description="Helical" evidence="1">
    <location>
        <begin position="64"/>
        <end position="86"/>
    </location>
</feature>
<feature type="transmembrane region" description="Helical" evidence="1">
    <location>
        <begin position="43"/>
        <end position="59"/>
    </location>
</feature>
<sequence length="137" mass="15684">MTEDERTKTDRALIVLSLMQLFSVIAGDINFPQRVNPIQLEEIVWNAIELSPILLLWLVRRVSLIAIIAIPIFVIFCGRIYYGALFLDSGYQSSQGDWAIWVNPLVGLISAVILAAWMIFRMTRFTADLIVRVIFKR</sequence>
<feature type="transmembrane region" description="Helical" evidence="1">
    <location>
        <begin position="98"/>
        <end position="120"/>
    </location>
</feature>
<accession>A0A4U6BV58</accession>
<keyword evidence="3" id="KW-1185">Reference proteome</keyword>
<keyword evidence="1" id="KW-0472">Membrane</keyword>
<reference evidence="2" key="1">
    <citation type="submission" date="2019-04" db="EMBL/GenBank/DDBJ databases">
        <title>Whole genome sequencing of cave bacteria.</title>
        <authorList>
            <person name="Gan H.M."/>
            <person name="Barton H."/>
            <person name="Savka M.A."/>
        </authorList>
    </citation>
    <scope>NUCLEOTIDE SEQUENCE [LARGE SCALE GENOMIC DNA]</scope>
    <source>
        <strain evidence="2">LC387</strain>
    </source>
</reference>
<proteinExistence type="predicted"/>
<evidence type="ECO:0000313" key="2">
    <source>
        <dbReference type="EMBL" id="TKT72764.1"/>
    </source>
</evidence>
<organism evidence="2 3">
    <name type="scientific">Afipia massiliensis</name>
    <dbReference type="NCBI Taxonomy" id="211460"/>
    <lineage>
        <taxon>Bacteria</taxon>
        <taxon>Pseudomonadati</taxon>
        <taxon>Pseudomonadota</taxon>
        <taxon>Alphaproteobacteria</taxon>
        <taxon>Hyphomicrobiales</taxon>
        <taxon>Nitrobacteraceae</taxon>
        <taxon>Afipia</taxon>
    </lineage>
</organism>
<dbReference type="AlphaFoldDB" id="A0A4U6BV58"/>
<dbReference type="RefSeq" id="WP_137325216.1">
    <property type="nucleotide sequence ID" value="NZ_LBIA02000001.1"/>
</dbReference>
<comment type="caution">
    <text evidence="2">The sequence shown here is derived from an EMBL/GenBank/DDBJ whole genome shotgun (WGS) entry which is preliminary data.</text>
</comment>